<dbReference type="InterPro" id="IPR058248">
    <property type="entry name" value="Lxx211020-like"/>
</dbReference>
<evidence type="ECO:0008006" key="5">
    <source>
        <dbReference type="Google" id="ProtNLM"/>
    </source>
</evidence>
<sequence length="185" mass="20389">MFRQTLMAAALTALALPAFADQIEITDPYARVSTPMSKSGAAFMEIKNVTDLDDRLVSASSDVAARVELHTHKDLGDGKMQMLEVKEGFVIPAHGEHDLKRGGDHVMFMGLNHGLNQGDLVRVTLHFERAGDMTVEIPVDLKRDQGMNMKTDDDPVTHGEIEHGTMNHGEITHGEPKMNKIESDM</sequence>
<protein>
    <recommendedName>
        <fullName evidence="5">Copper-binding protein</fullName>
    </recommendedName>
</protein>
<keyword evidence="4" id="KW-1185">Reference proteome</keyword>
<dbReference type="OrthoDB" id="9796962at2"/>
<evidence type="ECO:0000256" key="1">
    <source>
        <dbReference type="SAM" id="MobiDB-lite"/>
    </source>
</evidence>
<accession>A0A074JWX7</accession>
<dbReference type="InterPro" id="IPR007410">
    <property type="entry name" value="LpqE-like"/>
</dbReference>
<gene>
    <name evidence="3" type="ORF">DT23_11410</name>
</gene>
<evidence type="ECO:0000256" key="2">
    <source>
        <dbReference type="SAM" id="SignalP"/>
    </source>
</evidence>
<evidence type="ECO:0000313" key="3">
    <source>
        <dbReference type="EMBL" id="KEO60989.1"/>
    </source>
</evidence>
<dbReference type="EMBL" id="AUNB01000012">
    <property type="protein sequence ID" value="KEO60989.1"/>
    <property type="molecule type" value="Genomic_DNA"/>
</dbReference>
<feature type="region of interest" description="Disordered" evidence="1">
    <location>
        <begin position="163"/>
        <end position="185"/>
    </location>
</feature>
<dbReference type="Gene3D" id="2.60.40.1890">
    <property type="entry name" value="PCu(A)C copper chaperone"/>
    <property type="match status" value="1"/>
</dbReference>
<proteinExistence type="predicted"/>
<dbReference type="AlphaFoldDB" id="A0A074JWX7"/>
<name>A0A074JWX7_9RHOB</name>
<feature type="signal peptide" evidence="2">
    <location>
        <begin position="1"/>
        <end position="20"/>
    </location>
</feature>
<comment type="caution">
    <text evidence="3">The sequence shown here is derived from an EMBL/GenBank/DDBJ whole genome shotgun (WGS) entry which is preliminary data.</text>
</comment>
<dbReference type="PANTHER" id="PTHR36302:SF1">
    <property type="entry name" value="COPPER CHAPERONE PCU(A)C"/>
    <property type="match status" value="1"/>
</dbReference>
<dbReference type="SUPFAM" id="SSF110087">
    <property type="entry name" value="DR1885-like metal-binding protein"/>
    <property type="match status" value="1"/>
</dbReference>
<dbReference type="Proteomes" id="UP000027471">
    <property type="component" value="Unassembled WGS sequence"/>
</dbReference>
<dbReference type="InterPro" id="IPR036182">
    <property type="entry name" value="PCuAC_sf"/>
</dbReference>
<feature type="chain" id="PRO_5001696757" description="Copper-binding protein" evidence="2">
    <location>
        <begin position="21"/>
        <end position="185"/>
    </location>
</feature>
<reference evidence="3 4" key="1">
    <citation type="journal article" date="2015" name="Antonie Van Leeuwenhoek">
        <title>Thioclava indica sp. nov., isolated from surface seawater of the Indian Ocean.</title>
        <authorList>
            <person name="Liu Y."/>
            <person name="Lai Q."/>
            <person name="Du J."/>
            <person name="Xu H."/>
            <person name="Jiang L."/>
            <person name="Shao Z."/>
        </authorList>
    </citation>
    <scope>NUCLEOTIDE SEQUENCE [LARGE SCALE GENOMIC DNA]</scope>
    <source>
        <strain evidence="3 4">DT23-4</strain>
    </source>
</reference>
<organism evidence="3 4">
    <name type="scientific">Thioclava indica</name>
    <dbReference type="NCBI Taxonomy" id="1353528"/>
    <lineage>
        <taxon>Bacteria</taxon>
        <taxon>Pseudomonadati</taxon>
        <taxon>Pseudomonadota</taxon>
        <taxon>Alphaproteobacteria</taxon>
        <taxon>Rhodobacterales</taxon>
        <taxon>Paracoccaceae</taxon>
        <taxon>Thioclava</taxon>
    </lineage>
</organism>
<keyword evidence="2" id="KW-0732">Signal</keyword>
<dbReference type="STRING" id="1353528.DT23_11410"/>
<dbReference type="PANTHER" id="PTHR36302">
    <property type="entry name" value="BLR7088 PROTEIN"/>
    <property type="match status" value="1"/>
</dbReference>
<dbReference type="RefSeq" id="WP_081846913.1">
    <property type="nucleotide sequence ID" value="NZ_AUNB01000012.1"/>
</dbReference>
<evidence type="ECO:0000313" key="4">
    <source>
        <dbReference type="Proteomes" id="UP000027471"/>
    </source>
</evidence>
<dbReference type="Pfam" id="PF04314">
    <property type="entry name" value="PCuAC"/>
    <property type="match status" value="1"/>
</dbReference>
<dbReference type="eggNOG" id="COG2847">
    <property type="taxonomic scope" value="Bacteria"/>
</dbReference>